<evidence type="ECO:0000313" key="3">
    <source>
        <dbReference type="EMBL" id="MBB4658513.1"/>
    </source>
</evidence>
<evidence type="ECO:0000313" key="4">
    <source>
        <dbReference type="Proteomes" id="UP000563524"/>
    </source>
</evidence>
<keyword evidence="2" id="KW-0812">Transmembrane</keyword>
<proteinExistence type="predicted"/>
<protein>
    <recommendedName>
        <fullName evidence="5">SHOCT domain-containing protein</fullName>
    </recommendedName>
</protein>
<organism evidence="3 4">
    <name type="scientific">Parvularcula dongshanensis</name>
    <dbReference type="NCBI Taxonomy" id="1173995"/>
    <lineage>
        <taxon>Bacteria</taxon>
        <taxon>Pseudomonadati</taxon>
        <taxon>Pseudomonadota</taxon>
        <taxon>Alphaproteobacteria</taxon>
        <taxon>Parvularculales</taxon>
        <taxon>Parvularculaceae</taxon>
        <taxon>Parvularcula</taxon>
    </lineage>
</organism>
<keyword evidence="4" id="KW-1185">Reference proteome</keyword>
<evidence type="ECO:0000256" key="2">
    <source>
        <dbReference type="SAM" id="Phobius"/>
    </source>
</evidence>
<keyword evidence="2" id="KW-0472">Membrane</keyword>
<sequence>MSLIELEGPSVRQKRLSNRMWFAFADDALHYRFEDAQHALSYKVPYDEIPFTHTEYTEKFEALRAASFFWLALVVLNLVRAITAPLYFVSAAVLLGLAGLSWIGYQKLTATFTVIDTGHGRMLVLHDDRYEEVMHEIVTRRRAVLLAEHGDVDRDNDPEREKAKFAWLRARGVITEQEYQDKLAEVEASNPEALPPVTGPSGGTVH</sequence>
<keyword evidence="2" id="KW-1133">Transmembrane helix</keyword>
<accession>A0A840I2K9</accession>
<gene>
    <name evidence="3" type="ORF">GGQ59_001013</name>
</gene>
<feature type="transmembrane region" description="Helical" evidence="2">
    <location>
        <begin position="86"/>
        <end position="105"/>
    </location>
</feature>
<feature type="region of interest" description="Disordered" evidence="1">
    <location>
        <begin position="186"/>
        <end position="206"/>
    </location>
</feature>
<dbReference type="AlphaFoldDB" id="A0A840I2K9"/>
<name>A0A840I2K9_9PROT</name>
<evidence type="ECO:0000256" key="1">
    <source>
        <dbReference type="SAM" id="MobiDB-lite"/>
    </source>
</evidence>
<evidence type="ECO:0008006" key="5">
    <source>
        <dbReference type="Google" id="ProtNLM"/>
    </source>
</evidence>
<comment type="caution">
    <text evidence="3">The sequence shown here is derived from an EMBL/GenBank/DDBJ whole genome shotgun (WGS) entry which is preliminary data.</text>
</comment>
<feature type="transmembrane region" description="Helical" evidence="2">
    <location>
        <begin position="62"/>
        <end position="79"/>
    </location>
</feature>
<dbReference type="RefSeq" id="WP_183816399.1">
    <property type="nucleotide sequence ID" value="NZ_JACHOB010000001.1"/>
</dbReference>
<reference evidence="3 4" key="1">
    <citation type="submission" date="2020-08" db="EMBL/GenBank/DDBJ databases">
        <title>Genomic Encyclopedia of Type Strains, Phase IV (KMG-IV): sequencing the most valuable type-strain genomes for metagenomic binning, comparative biology and taxonomic classification.</title>
        <authorList>
            <person name="Goeker M."/>
        </authorList>
    </citation>
    <scope>NUCLEOTIDE SEQUENCE [LARGE SCALE GENOMIC DNA]</scope>
    <source>
        <strain evidence="3 4">DSM 102850</strain>
    </source>
</reference>
<dbReference type="Proteomes" id="UP000563524">
    <property type="component" value="Unassembled WGS sequence"/>
</dbReference>
<dbReference type="EMBL" id="JACHOB010000001">
    <property type="protein sequence ID" value="MBB4658513.1"/>
    <property type="molecule type" value="Genomic_DNA"/>
</dbReference>